<organism evidence="1">
    <name type="scientific">Anguilla anguilla</name>
    <name type="common">European freshwater eel</name>
    <name type="synonym">Muraena anguilla</name>
    <dbReference type="NCBI Taxonomy" id="7936"/>
    <lineage>
        <taxon>Eukaryota</taxon>
        <taxon>Metazoa</taxon>
        <taxon>Chordata</taxon>
        <taxon>Craniata</taxon>
        <taxon>Vertebrata</taxon>
        <taxon>Euteleostomi</taxon>
        <taxon>Actinopterygii</taxon>
        <taxon>Neopterygii</taxon>
        <taxon>Teleostei</taxon>
        <taxon>Anguilliformes</taxon>
        <taxon>Anguillidae</taxon>
        <taxon>Anguilla</taxon>
    </lineage>
</organism>
<dbReference type="AlphaFoldDB" id="A0A0E9PFR9"/>
<reference evidence="1" key="1">
    <citation type="submission" date="2014-11" db="EMBL/GenBank/DDBJ databases">
        <authorList>
            <person name="Amaro Gonzalez C."/>
        </authorList>
    </citation>
    <scope>NUCLEOTIDE SEQUENCE</scope>
</reference>
<evidence type="ECO:0000313" key="1">
    <source>
        <dbReference type="EMBL" id="JAH03127.1"/>
    </source>
</evidence>
<sequence>MFLLKLSVICRNYTVFELFQIMI</sequence>
<dbReference type="EMBL" id="GBXM01105450">
    <property type="protein sequence ID" value="JAH03127.1"/>
    <property type="molecule type" value="Transcribed_RNA"/>
</dbReference>
<reference evidence="1" key="2">
    <citation type="journal article" date="2015" name="Fish Shellfish Immunol.">
        <title>Early steps in the European eel (Anguilla anguilla)-Vibrio vulnificus interaction in the gills: Role of the RtxA13 toxin.</title>
        <authorList>
            <person name="Callol A."/>
            <person name="Pajuelo D."/>
            <person name="Ebbesson L."/>
            <person name="Teles M."/>
            <person name="MacKenzie S."/>
            <person name="Amaro C."/>
        </authorList>
    </citation>
    <scope>NUCLEOTIDE SEQUENCE</scope>
</reference>
<proteinExistence type="predicted"/>
<accession>A0A0E9PFR9</accession>
<name>A0A0E9PFR9_ANGAN</name>
<protein>
    <submittedName>
        <fullName evidence="1">Uncharacterized protein</fullName>
    </submittedName>
</protein>